<dbReference type="Proteomes" id="UP000757103">
    <property type="component" value="Unassembled WGS sequence"/>
</dbReference>
<protein>
    <submittedName>
        <fullName evidence="2">Uncharacterized protein</fullName>
    </submittedName>
</protein>
<reference evidence="2" key="2">
    <citation type="submission" date="2021-09" db="EMBL/GenBank/DDBJ databases">
        <authorList>
            <person name="Gilroy R."/>
        </authorList>
    </citation>
    <scope>NUCLEOTIDE SEQUENCE</scope>
    <source>
        <strain evidence="2">CHK121-7720</strain>
    </source>
</reference>
<evidence type="ECO:0000313" key="3">
    <source>
        <dbReference type="Proteomes" id="UP000757103"/>
    </source>
</evidence>
<dbReference type="EMBL" id="DYUD01000001">
    <property type="protein sequence ID" value="HJG87893.1"/>
    <property type="molecule type" value="Genomic_DNA"/>
</dbReference>
<feature type="chain" id="PRO_5036965110" evidence="1">
    <location>
        <begin position="21"/>
        <end position="78"/>
    </location>
</feature>
<evidence type="ECO:0000313" key="2">
    <source>
        <dbReference type="EMBL" id="HJG87893.1"/>
    </source>
</evidence>
<gene>
    <name evidence="2" type="ORF">K8U91_00245</name>
</gene>
<keyword evidence="1" id="KW-0732">Signal</keyword>
<evidence type="ECO:0000256" key="1">
    <source>
        <dbReference type="SAM" id="SignalP"/>
    </source>
</evidence>
<organism evidence="2 3">
    <name type="scientific">Barnesiella viscericola</name>
    <dbReference type="NCBI Taxonomy" id="397865"/>
    <lineage>
        <taxon>Bacteria</taxon>
        <taxon>Pseudomonadati</taxon>
        <taxon>Bacteroidota</taxon>
        <taxon>Bacteroidia</taxon>
        <taxon>Bacteroidales</taxon>
        <taxon>Barnesiellaceae</taxon>
        <taxon>Barnesiella</taxon>
    </lineage>
</organism>
<sequence>MMRYIKLLLLVICVPIFVSASHNTNSAASSSYDIANIYEKVELKDGSKSLDSYGNVKYAKAVFVPTKIDTGKGYRSIG</sequence>
<comment type="caution">
    <text evidence="2">The sequence shown here is derived from an EMBL/GenBank/DDBJ whole genome shotgun (WGS) entry which is preliminary data.</text>
</comment>
<dbReference type="RefSeq" id="WP_273305014.1">
    <property type="nucleotide sequence ID" value="NZ_DYUD01000001.1"/>
</dbReference>
<name>A0A921STT8_9BACT</name>
<dbReference type="AlphaFoldDB" id="A0A921STT8"/>
<accession>A0A921STT8</accession>
<feature type="signal peptide" evidence="1">
    <location>
        <begin position="1"/>
        <end position="20"/>
    </location>
</feature>
<reference evidence="2" key="1">
    <citation type="journal article" date="2021" name="PeerJ">
        <title>Extensive microbial diversity within the chicken gut microbiome revealed by metagenomics and culture.</title>
        <authorList>
            <person name="Gilroy R."/>
            <person name="Ravi A."/>
            <person name="Getino M."/>
            <person name="Pursley I."/>
            <person name="Horton D.L."/>
            <person name="Alikhan N.F."/>
            <person name="Baker D."/>
            <person name="Gharbi K."/>
            <person name="Hall N."/>
            <person name="Watson M."/>
            <person name="Adriaenssens E.M."/>
            <person name="Foster-Nyarko E."/>
            <person name="Jarju S."/>
            <person name="Secka A."/>
            <person name="Antonio M."/>
            <person name="Oren A."/>
            <person name="Chaudhuri R.R."/>
            <person name="La Ragione R."/>
            <person name="Hildebrand F."/>
            <person name="Pallen M.J."/>
        </authorList>
    </citation>
    <scope>NUCLEOTIDE SEQUENCE</scope>
    <source>
        <strain evidence="2">CHK121-7720</strain>
    </source>
</reference>
<proteinExistence type="predicted"/>